<feature type="domain" description="Flagellin N-terminal" evidence="5">
    <location>
        <begin position="3"/>
        <end position="138"/>
    </location>
</feature>
<comment type="subcellular location">
    <subcellularLocation>
        <location evidence="4">Secreted</location>
    </subcellularLocation>
    <subcellularLocation>
        <location evidence="4">Bacterial flagellum</location>
    </subcellularLocation>
</comment>
<dbReference type="RefSeq" id="WP_122952578.1">
    <property type="nucleotide sequence ID" value="NZ_BJOD01000021.1"/>
</dbReference>
<dbReference type="OrthoDB" id="9796789at2"/>
<dbReference type="EMBL" id="BJOD01000021">
    <property type="protein sequence ID" value="GED26237.1"/>
    <property type="molecule type" value="Genomic_DNA"/>
</dbReference>
<protein>
    <recommendedName>
        <fullName evidence="2 4">Flagellin</fullName>
    </recommendedName>
</protein>
<dbReference type="Pfam" id="PF00700">
    <property type="entry name" value="Flagellin_C"/>
    <property type="match status" value="1"/>
</dbReference>
<dbReference type="InterPro" id="IPR046358">
    <property type="entry name" value="Flagellin_C"/>
</dbReference>
<name>A0A3M8B760_9BACL</name>
<dbReference type="Gene3D" id="3.30.70.2120">
    <property type="match status" value="1"/>
</dbReference>
<evidence type="ECO:0000256" key="3">
    <source>
        <dbReference type="ARBA" id="ARBA00023143"/>
    </source>
</evidence>
<dbReference type="InterPro" id="IPR042187">
    <property type="entry name" value="Flagellin_C_sub2"/>
</dbReference>
<evidence type="ECO:0000256" key="4">
    <source>
        <dbReference type="RuleBase" id="RU362073"/>
    </source>
</evidence>
<comment type="caution">
    <text evidence="8">The sequence shown here is derived from an EMBL/GenBank/DDBJ whole genome shotgun (WGS) entry which is preliminary data.</text>
</comment>
<evidence type="ECO:0000313" key="8">
    <source>
        <dbReference type="EMBL" id="RNB59286.1"/>
    </source>
</evidence>
<dbReference type="Gene3D" id="6.10.10.10">
    <property type="entry name" value="Flagellar export chaperone, C-terminal domain"/>
    <property type="match status" value="1"/>
</dbReference>
<dbReference type="GO" id="GO:0005198">
    <property type="term" value="F:structural molecule activity"/>
    <property type="evidence" value="ECO:0007669"/>
    <property type="project" value="UniProtKB-UniRule"/>
</dbReference>
<keyword evidence="10" id="KW-1185">Reference proteome</keyword>
<evidence type="ECO:0000313" key="10">
    <source>
        <dbReference type="Proteomes" id="UP000317180"/>
    </source>
</evidence>
<dbReference type="SUPFAM" id="SSF64518">
    <property type="entry name" value="Phase 1 flagellin"/>
    <property type="match status" value="2"/>
</dbReference>
<accession>A0A3M8B760</accession>
<keyword evidence="8" id="KW-0966">Cell projection</keyword>
<dbReference type="Proteomes" id="UP000276178">
    <property type="component" value="Unassembled WGS sequence"/>
</dbReference>
<keyword evidence="8" id="KW-0282">Flagellum</keyword>
<dbReference type="PANTHER" id="PTHR42792:SF2">
    <property type="entry name" value="FLAGELLIN"/>
    <property type="match status" value="1"/>
</dbReference>
<dbReference type="Proteomes" id="UP000317180">
    <property type="component" value="Unassembled WGS sequence"/>
</dbReference>
<dbReference type="Pfam" id="PF00669">
    <property type="entry name" value="Flagellin_N"/>
    <property type="match status" value="1"/>
</dbReference>
<comment type="function">
    <text evidence="4">Flagellin is the subunit protein which polymerizes to form the filaments of bacterial flagella.</text>
</comment>
<feature type="domain" description="Flagellin C-terminal" evidence="6">
    <location>
        <begin position="478"/>
        <end position="563"/>
    </location>
</feature>
<evidence type="ECO:0000259" key="5">
    <source>
        <dbReference type="Pfam" id="PF00669"/>
    </source>
</evidence>
<dbReference type="EMBL" id="RHHN01000013">
    <property type="protein sequence ID" value="RNB59286.1"/>
    <property type="molecule type" value="Genomic_DNA"/>
</dbReference>
<evidence type="ECO:0000313" key="7">
    <source>
        <dbReference type="EMBL" id="GED26237.1"/>
    </source>
</evidence>
<dbReference type="AlphaFoldDB" id="A0A3M8B760"/>
<sequence length="564" mass="58883">MRINHNIASLNTYRQLTGNQAATNKNIEKLSSGLRINRAGDDAAGLAISEKMRSQVRGLDMASKNAQDGISLIQTAEGALNETHSILQRMRELANQSANGTNTDADRAALQDEMNQLTSEINRIGNTTEFNTQKLLNGGIGSNDGAKITKATSAVIDGGTAWVAADTSGQTGSIKVDGQTFDITSVLNQNWTDYKGSGSDGTIDDFINELKNVTSGGTKLSDLVNIEKNAAGNGLKFTAKSEGAASTLEVKVGTGNDDAAIMLGYADETTLTGIGEVKGTPTTIERAGLQGTAVTAAISVSANSGFKLTVGGGNEVEVKFDDAKTYTNDDAGRADFVKDLNAALQKAGLDGQVTASLSANNEIQLISETGKDLDIVTGSVTGLTNTGITDALTPQNVEQVVGPGVQGSGFTTKFQIGANKGQSMSLDISDMRSAALGITGNAGQKGFTKTNSVTNGTNDIKSEAALNISTKEDASNAIEVLDKAINKVSSERAKLGAVQNRLEHTINNLGTASENLTAAESRIRDVDMAKEMMEQTKNNILAQAAQAMLAQANQQPQGVLQLLR</sequence>
<evidence type="ECO:0000256" key="1">
    <source>
        <dbReference type="ARBA" id="ARBA00005709"/>
    </source>
</evidence>
<dbReference type="InterPro" id="IPR001492">
    <property type="entry name" value="Flagellin"/>
</dbReference>
<evidence type="ECO:0000259" key="6">
    <source>
        <dbReference type="Pfam" id="PF00700"/>
    </source>
</evidence>
<reference evidence="7 10" key="2">
    <citation type="submission" date="2019-06" db="EMBL/GenBank/DDBJ databases">
        <title>Whole genome shotgun sequence of Brevibacillus agri NBRC 15538.</title>
        <authorList>
            <person name="Hosoyama A."/>
            <person name="Uohara A."/>
            <person name="Ohji S."/>
            <person name="Ichikawa N."/>
        </authorList>
    </citation>
    <scope>NUCLEOTIDE SEQUENCE [LARGE SCALE GENOMIC DNA]</scope>
    <source>
        <strain evidence="7 10">NBRC 15538</strain>
    </source>
</reference>
<dbReference type="InterPro" id="IPR001029">
    <property type="entry name" value="Flagellin_N"/>
</dbReference>
<dbReference type="GeneID" id="82809745"/>
<dbReference type="GO" id="GO:0009288">
    <property type="term" value="C:bacterial-type flagellum"/>
    <property type="evidence" value="ECO:0007669"/>
    <property type="project" value="UniProtKB-SubCell"/>
</dbReference>
<keyword evidence="8" id="KW-0969">Cilium</keyword>
<gene>
    <name evidence="7" type="ORF">BAG01nite_23390</name>
    <name evidence="8" type="ORF">EB820_04395</name>
</gene>
<evidence type="ECO:0000313" key="9">
    <source>
        <dbReference type="Proteomes" id="UP000276178"/>
    </source>
</evidence>
<reference evidence="8 9" key="1">
    <citation type="submission" date="2018-10" db="EMBL/GenBank/DDBJ databases">
        <title>Phylogenomics of Brevibacillus.</title>
        <authorList>
            <person name="Dunlap C."/>
        </authorList>
    </citation>
    <scope>NUCLEOTIDE SEQUENCE [LARGE SCALE GENOMIC DNA]</scope>
    <source>
        <strain evidence="8 9">NRRL NRS 1219</strain>
    </source>
</reference>
<keyword evidence="3 4" id="KW-0975">Bacterial flagellum</keyword>
<organism evidence="8 9">
    <name type="scientific">Brevibacillus agri</name>
    <dbReference type="NCBI Taxonomy" id="51101"/>
    <lineage>
        <taxon>Bacteria</taxon>
        <taxon>Bacillati</taxon>
        <taxon>Bacillota</taxon>
        <taxon>Bacilli</taxon>
        <taxon>Bacillales</taxon>
        <taxon>Paenibacillaceae</taxon>
        <taxon>Brevibacillus</taxon>
    </lineage>
</organism>
<dbReference type="PRINTS" id="PR00207">
    <property type="entry name" value="FLAGELLIN"/>
</dbReference>
<dbReference type="GO" id="GO:0005576">
    <property type="term" value="C:extracellular region"/>
    <property type="evidence" value="ECO:0007669"/>
    <property type="project" value="UniProtKB-SubCell"/>
</dbReference>
<comment type="similarity">
    <text evidence="1 4">Belongs to the bacterial flagellin family.</text>
</comment>
<dbReference type="Gene3D" id="1.20.1330.10">
    <property type="entry name" value="f41 fragment of flagellin, N-terminal domain"/>
    <property type="match status" value="2"/>
</dbReference>
<keyword evidence="4" id="KW-0964">Secreted</keyword>
<dbReference type="PANTHER" id="PTHR42792">
    <property type="entry name" value="FLAGELLIN"/>
    <property type="match status" value="1"/>
</dbReference>
<proteinExistence type="inferred from homology"/>
<evidence type="ECO:0000256" key="2">
    <source>
        <dbReference type="ARBA" id="ARBA00020110"/>
    </source>
</evidence>